<dbReference type="Proteomes" id="UP000006527">
    <property type="component" value="Segment"/>
</dbReference>
<dbReference type="KEGG" id="vg:10328602"/>
<evidence type="ECO:0000313" key="2">
    <source>
        <dbReference type="EMBL" id="ADO98099.1"/>
    </source>
</evidence>
<organism evidence="2 3">
    <name type="scientific">Synechococcus phage S-SSM7</name>
    <dbReference type="NCBI Taxonomy" id="445686"/>
    <lineage>
        <taxon>Viruses</taxon>
        <taxon>Duplodnaviria</taxon>
        <taxon>Heunggongvirae</taxon>
        <taxon>Uroviricota</taxon>
        <taxon>Caudoviricetes</taxon>
        <taxon>Pantevenvirales</taxon>
        <taxon>Kyanoviridae</taxon>
        <taxon>Lipsvirus</taxon>
        <taxon>Lipsvirus ssm7</taxon>
    </lineage>
</organism>
<proteinExistence type="predicted"/>
<dbReference type="GeneID" id="10328602"/>
<accession>E3SKV1</accession>
<keyword evidence="3" id="KW-1185">Reference proteome</keyword>
<dbReference type="EMBL" id="GU071098">
    <property type="protein sequence ID" value="ADO98099.1"/>
    <property type="molecule type" value="Genomic_DNA"/>
</dbReference>
<evidence type="ECO:0000313" key="3">
    <source>
        <dbReference type="Proteomes" id="UP000006527"/>
    </source>
</evidence>
<evidence type="ECO:0000256" key="1">
    <source>
        <dbReference type="SAM" id="MobiDB-lite"/>
    </source>
</evidence>
<reference evidence="2 3" key="1">
    <citation type="journal article" date="2010" name="Environ. Microbiol.">
        <title>Genomic analysis of oceanic cyanobacterial myoviruses compared with T4-like myoviruses from diverse hosts and environments.</title>
        <authorList>
            <person name="Sullivan M.B."/>
            <person name="Huang K.H."/>
            <person name="Ignacio-Espinoza J.C."/>
            <person name="Berlin A.M."/>
            <person name="Kelly L."/>
            <person name="Weigele P.R."/>
            <person name="DeFrancesco A.S."/>
            <person name="Kern S.E."/>
            <person name="Thompson L.R."/>
            <person name="Young S."/>
            <person name="Yandava C."/>
            <person name="Fu R."/>
            <person name="Krastins B."/>
            <person name="Chase M."/>
            <person name="Sarracino D."/>
            <person name="Osburne M.S."/>
            <person name="Henn M.R."/>
            <person name="Chisholm S.W."/>
        </authorList>
    </citation>
    <scope>NUCLEOTIDE SEQUENCE [LARGE SCALE GENOMIC DNA]</scope>
    <source>
        <strain evidence="2">8109-3</strain>
    </source>
</reference>
<name>E3SKV1_9CAUD</name>
<gene>
    <name evidence="2" type="ORF">SSSM7_033</name>
</gene>
<feature type="compositionally biased region" description="Gly residues" evidence="1">
    <location>
        <begin position="438"/>
        <end position="512"/>
    </location>
</feature>
<protein>
    <submittedName>
        <fullName evidence="2">Uncharacterized protein</fullName>
    </submittedName>
</protein>
<feature type="compositionally biased region" description="Polar residues" evidence="1">
    <location>
        <begin position="514"/>
        <end position="526"/>
    </location>
</feature>
<feature type="region of interest" description="Disordered" evidence="1">
    <location>
        <begin position="438"/>
        <end position="526"/>
    </location>
</feature>
<feature type="region of interest" description="Disordered" evidence="1">
    <location>
        <begin position="354"/>
        <end position="384"/>
    </location>
</feature>
<sequence length="526" mass="53916">MDENYSLEQEQREYEIESNPELQRNELNPSVANTICFHEKVYKTLATVGDFICNVWYYNDNYDPLRSTEGSKRIHIVPTDELITDSVDVNHWFCVANDEWSQGVVLVNPIIRRNGVKFVSNNDLKDCVKYMTGVAAHYDANSGDIVAIDVADGNKMYEMSYDLSSSKIYSDISNNVYDDFTSGTVGNGSLSLSYDQKFGSGSISFNSLKSDLSGGNSISNYYRGSSVANISQNNNVPTSGSIAFSDFRNVVVKCTANCNGNWQHLQARWEVFGDSLWTSTLNKRVNLNGNFGGTSSDPALRFNNSGQGQIEVYVVNTNGNPCVRGYGGAGGGSNAGGGQGGRGGIHVASPIRMPNDHLNSRIRGGGGGGGGGGKGGKGGGGGHGGGRRCRGWFCNSSYRVCHNNGGEGGAGGNGGGGGRGAGYVWNGNNAFAAHTGAGGGGGAGGSGGSSRGGGRGGNGGNGGNGGGFESNGSQGGNGQGGSQGGGDEQGCGYRGSRSGQGGQGGGGGGGGAAKQSTSHNGSITNI</sequence>
<feature type="compositionally biased region" description="Gly residues" evidence="1">
    <location>
        <begin position="363"/>
        <end position="384"/>
    </location>
</feature>
<dbReference type="RefSeq" id="YP_004324086.1">
    <property type="nucleotide sequence ID" value="NC_015287.1"/>
</dbReference>
<dbReference type="PRINTS" id="PR01228">
    <property type="entry name" value="EGGSHELL"/>
</dbReference>